<name>A0A1C6T1Q9_9ACTN</name>
<evidence type="ECO:0000313" key="2">
    <source>
        <dbReference type="EMBL" id="SCL35708.1"/>
    </source>
</evidence>
<keyword evidence="1" id="KW-1133">Transmembrane helix</keyword>
<feature type="transmembrane region" description="Helical" evidence="1">
    <location>
        <begin position="6"/>
        <end position="26"/>
    </location>
</feature>
<evidence type="ECO:0008006" key="4">
    <source>
        <dbReference type="Google" id="ProtNLM"/>
    </source>
</evidence>
<keyword evidence="1" id="KW-0472">Membrane</keyword>
<sequence length="368" mass="41433">MEGWLSSGPVGLVSGAVAGLVFGVLFEDPLKAFVRRVGRAAVGLVRGRRDIPRPGREFRLGPLHVPCQIMEGDGERAIEPRHVRVLVNPVDVQLPLELVEWRSEVLAEQERRRRSGEVNHWNGPCYAVDDLIVSRTGPREEPEITLILKYSDYHTFLTTQRLDRRFRDGSTPRSRYLDGREPCDVPDFMRTTFGLNMAVVTADGWLVLSWRSNRLGSGQGLWNSSANEGLSRDKDGAGAGPPDLFAAARRGLSEELHLPPDSYDLRLLAFTVVTSLSQWGVCFLTRLHDMSREEFEAHVSRGVEDGWEHREFALVPFRPEPVLRHLLRRDLRDLWAPTAPVLYYLALVNAYGRRAVDAAAARVLRTPS</sequence>
<accession>A0A1C6T1Q9</accession>
<evidence type="ECO:0000256" key="1">
    <source>
        <dbReference type="SAM" id="Phobius"/>
    </source>
</evidence>
<protein>
    <recommendedName>
        <fullName evidence="4">Nudix hydrolase domain-containing protein</fullName>
    </recommendedName>
</protein>
<keyword evidence="3" id="KW-1185">Reference proteome</keyword>
<dbReference type="EMBL" id="FMHT01000003">
    <property type="protein sequence ID" value="SCL35708.1"/>
    <property type="molecule type" value="Genomic_DNA"/>
</dbReference>
<evidence type="ECO:0000313" key="3">
    <source>
        <dbReference type="Proteomes" id="UP000199699"/>
    </source>
</evidence>
<organism evidence="2 3">
    <name type="scientific">Micromonospora nigra</name>
    <dbReference type="NCBI Taxonomy" id="145857"/>
    <lineage>
        <taxon>Bacteria</taxon>
        <taxon>Bacillati</taxon>
        <taxon>Actinomycetota</taxon>
        <taxon>Actinomycetes</taxon>
        <taxon>Micromonosporales</taxon>
        <taxon>Micromonosporaceae</taxon>
        <taxon>Micromonospora</taxon>
    </lineage>
</organism>
<dbReference type="STRING" id="145857.GA0070616_5297"/>
<gene>
    <name evidence="2" type="ORF">GA0070616_5297</name>
</gene>
<dbReference type="Proteomes" id="UP000199699">
    <property type="component" value="Unassembled WGS sequence"/>
</dbReference>
<keyword evidence="1" id="KW-0812">Transmembrane</keyword>
<proteinExistence type="predicted"/>
<dbReference type="AlphaFoldDB" id="A0A1C6T1Q9"/>
<reference evidence="2 3" key="1">
    <citation type="submission" date="2016-06" db="EMBL/GenBank/DDBJ databases">
        <authorList>
            <person name="Kjaerup R.B."/>
            <person name="Dalgaard T.S."/>
            <person name="Juul-Madsen H.R."/>
        </authorList>
    </citation>
    <scope>NUCLEOTIDE SEQUENCE [LARGE SCALE GENOMIC DNA]</scope>
    <source>
        <strain evidence="2 3">DSM 43818</strain>
    </source>
</reference>